<feature type="region of interest" description="Disordered" evidence="1">
    <location>
        <begin position="1"/>
        <end position="56"/>
    </location>
</feature>
<accession>A0A8H6XF61</accession>
<gene>
    <name evidence="2" type="ORF">MSAN_02155100</name>
</gene>
<evidence type="ECO:0000313" key="3">
    <source>
        <dbReference type="Proteomes" id="UP000623467"/>
    </source>
</evidence>
<keyword evidence="3" id="KW-1185">Reference proteome</keyword>
<name>A0A8H6XF61_9AGAR</name>
<reference evidence="2" key="1">
    <citation type="submission" date="2020-05" db="EMBL/GenBank/DDBJ databases">
        <title>Mycena genomes resolve the evolution of fungal bioluminescence.</title>
        <authorList>
            <person name="Tsai I.J."/>
        </authorList>
    </citation>
    <scope>NUCLEOTIDE SEQUENCE</scope>
    <source>
        <strain evidence="2">160909Yilan</strain>
    </source>
</reference>
<evidence type="ECO:0000256" key="1">
    <source>
        <dbReference type="SAM" id="MobiDB-lite"/>
    </source>
</evidence>
<dbReference type="AlphaFoldDB" id="A0A8H6XF61"/>
<feature type="compositionally biased region" description="Polar residues" evidence="1">
    <location>
        <begin position="9"/>
        <end position="37"/>
    </location>
</feature>
<protein>
    <submittedName>
        <fullName evidence="2">Zinc/cadmium resistance protein</fullName>
    </submittedName>
</protein>
<organism evidence="2 3">
    <name type="scientific">Mycena sanguinolenta</name>
    <dbReference type="NCBI Taxonomy" id="230812"/>
    <lineage>
        <taxon>Eukaryota</taxon>
        <taxon>Fungi</taxon>
        <taxon>Dikarya</taxon>
        <taxon>Basidiomycota</taxon>
        <taxon>Agaricomycotina</taxon>
        <taxon>Agaricomycetes</taxon>
        <taxon>Agaricomycetidae</taxon>
        <taxon>Agaricales</taxon>
        <taxon>Marasmiineae</taxon>
        <taxon>Mycenaceae</taxon>
        <taxon>Mycena</taxon>
    </lineage>
</organism>
<comment type="caution">
    <text evidence="2">The sequence shown here is derived from an EMBL/GenBank/DDBJ whole genome shotgun (WGS) entry which is preliminary data.</text>
</comment>
<sequence length="168" mass="18765">MDNADEFSASDSASTCSEPHTPMSASSVDRGSPSTGRYQPYDRANGKRRKTTLGPKTSRKIWSHAFEKTLFNVTELTTLGVTQRRPIYVASLEAHIDRLHSQLRELGMQFFPVTSEELGSAHLKGLHATACKGMVSSLHHDIMQAHGRLLELQRANERLEANLYAERQ</sequence>
<feature type="compositionally biased region" description="Basic residues" evidence="1">
    <location>
        <begin position="46"/>
        <end position="56"/>
    </location>
</feature>
<dbReference type="EMBL" id="JACAZH010000031">
    <property type="protein sequence ID" value="KAF7339411.1"/>
    <property type="molecule type" value="Genomic_DNA"/>
</dbReference>
<dbReference type="Proteomes" id="UP000623467">
    <property type="component" value="Unassembled WGS sequence"/>
</dbReference>
<dbReference type="OrthoDB" id="3245901at2759"/>
<evidence type="ECO:0000313" key="2">
    <source>
        <dbReference type="EMBL" id="KAF7339411.1"/>
    </source>
</evidence>
<proteinExistence type="predicted"/>